<proteinExistence type="predicted"/>
<dbReference type="SUPFAM" id="SSF47240">
    <property type="entry name" value="Ferritin-like"/>
    <property type="match status" value="1"/>
</dbReference>
<name>D4N6Z1_9CREN</name>
<protein>
    <recommendedName>
        <fullName evidence="3">Rubrerythrin diiron-binding domain-containing protein</fullName>
    </recommendedName>
</protein>
<dbReference type="Gene3D" id="1.20.1260.10">
    <property type="match status" value="1"/>
</dbReference>
<dbReference type="AlphaFoldDB" id="D4N6Z1"/>
<feature type="compositionally biased region" description="Basic and acidic residues" evidence="1">
    <location>
        <begin position="28"/>
        <end position="49"/>
    </location>
</feature>
<accession>D4N6Z1</accession>
<evidence type="ECO:0000313" key="2">
    <source>
        <dbReference type="EMBL" id="ACY24477.1"/>
    </source>
</evidence>
<feature type="region of interest" description="Disordered" evidence="1">
    <location>
        <begin position="28"/>
        <end position="58"/>
    </location>
</feature>
<organism evidence="2">
    <name type="scientific">uncultured crenarchaeote 29d5</name>
    <dbReference type="NCBI Taxonomy" id="684057"/>
    <lineage>
        <taxon>Archaea</taxon>
        <taxon>Thermoproteota</taxon>
        <taxon>environmental samples</taxon>
    </lineage>
</organism>
<dbReference type="InterPro" id="IPR012347">
    <property type="entry name" value="Ferritin-like"/>
</dbReference>
<gene>
    <name evidence="2" type="ORF">29d5orf29</name>
</gene>
<sequence length="161" mass="18104">MADKEMIQEKIGEALGLEKAAQKAVEELDSRGLLKPEHMKKLSKMKDEAGQQEEEMEQMVQELVESDGFDQETIEEKAEETAEKASKIMETYLGDEPDTQEALEFLCLAEGGEITHYEVLTSVAKDVKNKKFGTKVRAILKEEERHLALCTKLAKTNAAEE</sequence>
<dbReference type="InterPro" id="IPR009078">
    <property type="entry name" value="Ferritin-like_SF"/>
</dbReference>
<evidence type="ECO:0000256" key="1">
    <source>
        <dbReference type="SAM" id="MobiDB-lite"/>
    </source>
</evidence>
<evidence type="ECO:0008006" key="3">
    <source>
        <dbReference type="Google" id="ProtNLM"/>
    </source>
</evidence>
<dbReference type="EMBL" id="GU059106">
    <property type="protein sequence ID" value="ACY24477.1"/>
    <property type="molecule type" value="Genomic_DNA"/>
</dbReference>
<reference evidence="2" key="1">
    <citation type="journal article" date="2010" name="Environ. Microbiol.">
        <title>Homologues of nitrite reductases in ammonia-oxidizing archaea: diversity and genomic context.</title>
        <authorList>
            <person name="Bartossek R."/>
            <person name="Nicol G.W."/>
            <person name="Lanzen A."/>
            <person name="Klenk H.P."/>
            <person name="Schleper C."/>
        </authorList>
    </citation>
    <scope>NUCLEOTIDE SEQUENCE</scope>
</reference>